<dbReference type="EMBL" id="NXLQ01000006">
    <property type="protein sequence ID" value="RDU66214.1"/>
    <property type="molecule type" value="Genomic_DNA"/>
</dbReference>
<dbReference type="PRINTS" id="PR00775">
    <property type="entry name" value="HEATSHOCK90"/>
</dbReference>
<dbReference type="Proteomes" id="UP000256379">
    <property type="component" value="Unassembled WGS sequence"/>
</dbReference>
<dbReference type="AlphaFoldDB" id="A0A3D8INM1"/>
<feature type="binding site" evidence="9">
    <location>
        <position position="77"/>
    </location>
    <ligand>
        <name>ATP</name>
        <dbReference type="ChEBI" id="CHEBI:30616"/>
    </ligand>
</feature>
<dbReference type="GO" id="GO:0016887">
    <property type="term" value="F:ATP hydrolysis activity"/>
    <property type="evidence" value="ECO:0007669"/>
    <property type="project" value="InterPro"/>
</dbReference>
<dbReference type="RefSeq" id="WP_115542774.1">
    <property type="nucleotide sequence ID" value="NZ_NXLQ01000006.1"/>
</dbReference>
<evidence type="ECO:0000256" key="9">
    <source>
        <dbReference type="PIRSR" id="PIRSR002583-1"/>
    </source>
</evidence>
<dbReference type="Gene3D" id="3.30.230.80">
    <property type="match status" value="1"/>
</dbReference>
<feature type="binding site" evidence="9">
    <location>
        <begin position="97"/>
        <end position="98"/>
    </location>
    <ligand>
        <name>ATP</name>
        <dbReference type="ChEBI" id="CHEBI:30616"/>
    </ligand>
</feature>
<dbReference type="InterPro" id="IPR019805">
    <property type="entry name" value="Heat_shock_protein_90_CS"/>
</dbReference>
<dbReference type="SUPFAM" id="SSF110942">
    <property type="entry name" value="HSP90 C-terminal domain"/>
    <property type="match status" value="1"/>
</dbReference>
<name>A0A3D8INM1_9HELI</name>
<feature type="binding site" evidence="9">
    <location>
        <position position="31"/>
    </location>
    <ligand>
        <name>ATP</name>
        <dbReference type="ChEBI" id="CHEBI:30616"/>
    </ligand>
</feature>
<evidence type="ECO:0000256" key="4">
    <source>
        <dbReference type="ARBA" id="ARBA00022741"/>
    </source>
</evidence>
<dbReference type="SMART" id="SM00387">
    <property type="entry name" value="HATPase_c"/>
    <property type="match status" value="1"/>
</dbReference>
<evidence type="ECO:0000256" key="6">
    <source>
        <dbReference type="ARBA" id="ARBA00023016"/>
    </source>
</evidence>
<dbReference type="SUPFAM" id="SSF55874">
    <property type="entry name" value="ATPase domain of HSP90 chaperone/DNA topoisomerase II/histidine kinase"/>
    <property type="match status" value="1"/>
</dbReference>
<reference evidence="11 12" key="1">
    <citation type="submission" date="2018-04" db="EMBL/GenBank/DDBJ databases">
        <title>Novel Campyloabacter and Helicobacter Species and Strains.</title>
        <authorList>
            <person name="Mannion A.J."/>
            <person name="Shen Z."/>
            <person name="Fox J.G."/>
        </authorList>
    </citation>
    <scope>NUCLEOTIDE SEQUENCE [LARGE SCALE GENOMIC DNA]</scope>
    <source>
        <strain evidence="11 12">MIT 17-337</strain>
    </source>
</reference>
<keyword evidence="7 8" id="KW-0143">Chaperone</keyword>
<keyword evidence="12" id="KW-1185">Reference proteome</keyword>
<evidence type="ECO:0000313" key="12">
    <source>
        <dbReference type="Proteomes" id="UP000256379"/>
    </source>
</evidence>
<dbReference type="GO" id="GO:0005737">
    <property type="term" value="C:cytoplasm"/>
    <property type="evidence" value="ECO:0007669"/>
    <property type="project" value="UniProtKB-SubCell"/>
</dbReference>
<keyword evidence="4 8" id="KW-0547">Nucleotide-binding</keyword>
<dbReference type="Gene3D" id="3.30.565.10">
    <property type="entry name" value="Histidine kinase-like ATPase, C-terminal domain"/>
    <property type="match status" value="1"/>
</dbReference>
<comment type="subcellular location">
    <subcellularLocation>
        <location evidence="1 8">Cytoplasm</location>
    </subcellularLocation>
</comment>
<accession>A0A3D8INM1</accession>
<evidence type="ECO:0000256" key="3">
    <source>
        <dbReference type="ARBA" id="ARBA00022490"/>
    </source>
</evidence>
<feature type="region of interest" description="C" evidence="8">
    <location>
        <begin position="539"/>
        <end position="611"/>
    </location>
</feature>
<feature type="binding site" evidence="9">
    <location>
        <position position="169"/>
    </location>
    <ligand>
        <name>ATP</name>
        <dbReference type="ChEBI" id="CHEBI:30616"/>
    </ligand>
</feature>
<comment type="caution">
    <text evidence="11">The sequence shown here is derived from an EMBL/GenBank/DDBJ whole genome shotgun (WGS) entry which is preliminary data.</text>
</comment>
<comment type="similarity">
    <text evidence="2 8">Belongs to the heat shock protein 90 family.</text>
</comment>
<keyword evidence="6 8" id="KW-0346">Stress response</keyword>
<dbReference type="InterPro" id="IPR037196">
    <property type="entry name" value="HSP90_C"/>
</dbReference>
<dbReference type="SUPFAM" id="SSF54211">
    <property type="entry name" value="Ribosomal protein S5 domain 2-like"/>
    <property type="match status" value="1"/>
</dbReference>
<feature type="binding site" evidence="9">
    <location>
        <position position="336"/>
    </location>
    <ligand>
        <name>ATP</name>
        <dbReference type="ChEBI" id="CHEBI:30616"/>
    </ligand>
</feature>
<feature type="region of interest" description="A; substrate-binding" evidence="8">
    <location>
        <begin position="1"/>
        <end position="336"/>
    </location>
</feature>
<evidence type="ECO:0000256" key="2">
    <source>
        <dbReference type="ARBA" id="ARBA00008239"/>
    </source>
</evidence>
<dbReference type="NCBIfam" id="NF003555">
    <property type="entry name" value="PRK05218.1"/>
    <property type="match status" value="1"/>
</dbReference>
<dbReference type="InterPro" id="IPR036890">
    <property type="entry name" value="HATPase_C_sf"/>
</dbReference>
<comment type="function">
    <text evidence="8">Molecular chaperone. Has ATPase activity.</text>
</comment>
<dbReference type="GO" id="GO:0140662">
    <property type="term" value="F:ATP-dependent protein folding chaperone"/>
    <property type="evidence" value="ECO:0007669"/>
    <property type="project" value="InterPro"/>
</dbReference>
<protein>
    <recommendedName>
        <fullName evidence="8">Chaperone protein HtpG</fullName>
    </recommendedName>
    <alternativeName>
        <fullName evidence="8">Heat shock protein HtpG</fullName>
    </alternativeName>
    <alternativeName>
        <fullName evidence="8">High temperature protein G</fullName>
    </alternativeName>
</protein>
<feature type="binding site" evidence="9">
    <location>
        <position position="82"/>
    </location>
    <ligand>
        <name>ATP</name>
        <dbReference type="ChEBI" id="CHEBI:30616"/>
    </ligand>
</feature>
<dbReference type="InterPro" id="IPR001404">
    <property type="entry name" value="Hsp90_fam"/>
</dbReference>
<comment type="caution">
    <text evidence="8">Lacks conserved residue(s) required for the propagation of feature annotation.</text>
</comment>
<dbReference type="PROSITE" id="PS00298">
    <property type="entry name" value="HSP90"/>
    <property type="match status" value="1"/>
</dbReference>
<dbReference type="Gene3D" id="1.20.120.790">
    <property type="entry name" value="Heat shock protein 90, C-terminal domain"/>
    <property type="match status" value="1"/>
</dbReference>
<organism evidence="11 12">
    <name type="scientific">Helicobacter didelphidarum</name>
    <dbReference type="NCBI Taxonomy" id="2040648"/>
    <lineage>
        <taxon>Bacteria</taxon>
        <taxon>Pseudomonadati</taxon>
        <taxon>Campylobacterota</taxon>
        <taxon>Epsilonproteobacteria</taxon>
        <taxon>Campylobacterales</taxon>
        <taxon>Helicobacteraceae</taxon>
        <taxon>Helicobacter</taxon>
    </lineage>
</organism>
<dbReference type="InterPro" id="IPR003594">
    <property type="entry name" value="HATPase_dom"/>
</dbReference>
<dbReference type="Pfam" id="PF13589">
    <property type="entry name" value="HATPase_c_3"/>
    <property type="match status" value="1"/>
</dbReference>
<evidence type="ECO:0000313" key="11">
    <source>
        <dbReference type="EMBL" id="RDU66214.1"/>
    </source>
</evidence>
<dbReference type="FunFam" id="3.30.565.10:FF:000009">
    <property type="entry name" value="Molecular chaperone HtpG"/>
    <property type="match status" value="1"/>
</dbReference>
<evidence type="ECO:0000256" key="1">
    <source>
        <dbReference type="ARBA" id="ARBA00004496"/>
    </source>
</evidence>
<evidence type="ECO:0000259" key="10">
    <source>
        <dbReference type="SMART" id="SM00387"/>
    </source>
</evidence>
<dbReference type="PANTHER" id="PTHR11528">
    <property type="entry name" value="HEAT SHOCK PROTEIN 90 FAMILY MEMBER"/>
    <property type="match status" value="1"/>
</dbReference>
<dbReference type="OrthoDB" id="9802640at2"/>
<evidence type="ECO:0000256" key="8">
    <source>
        <dbReference type="HAMAP-Rule" id="MF_00505"/>
    </source>
</evidence>
<proteinExistence type="inferred from homology"/>
<dbReference type="InterPro" id="IPR020568">
    <property type="entry name" value="Ribosomal_Su5_D2-typ_SF"/>
</dbReference>
<feature type="binding site" evidence="9">
    <location>
        <position position="96"/>
    </location>
    <ligand>
        <name>ATP</name>
        <dbReference type="ChEBI" id="CHEBI:30616"/>
    </ligand>
</feature>
<dbReference type="InterPro" id="IPR020575">
    <property type="entry name" value="Hsp90_N"/>
</dbReference>
<comment type="subunit">
    <text evidence="8">Homodimer.</text>
</comment>
<feature type="binding site" evidence="9">
    <location>
        <begin position="119"/>
        <end position="124"/>
    </location>
    <ligand>
        <name>ATP</name>
        <dbReference type="ChEBI" id="CHEBI:30616"/>
    </ligand>
</feature>
<keyword evidence="5 8" id="KW-0067">ATP-binding</keyword>
<dbReference type="GO" id="GO:0005524">
    <property type="term" value="F:ATP binding"/>
    <property type="evidence" value="ECO:0007669"/>
    <property type="project" value="UniProtKB-UniRule"/>
</dbReference>
<feature type="domain" description="Histidine kinase/HSP90-like ATPase" evidence="10">
    <location>
        <begin position="24"/>
        <end position="179"/>
    </location>
</feature>
<dbReference type="CDD" id="cd16927">
    <property type="entry name" value="HATPase_Hsp90-like"/>
    <property type="match status" value="1"/>
</dbReference>
<dbReference type="Pfam" id="PF00183">
    <property type="entry name" value="HSP90"/>
    <property type="match status" value="1"/>
</dbReference>
<evidence type="ECO:0000256" key="5">
    <source>
        <dbReference type="ARBA" id="ARBA00022840"/>
    </source>
</evidence>
<gene>
    <name evidence="8" type="primary">htpG</name>
    <name evidence="11" type="ORF">CQA53_04175</name>
</gene>
<evidence type="ECO:0000256" key="7">
    <source>
        <dbReference type="ARBA" id="ARBA00023186"/>
    </source>
</evidence>
<keyword evidence="3 8" id="KW-0963">Cytoplasm</keyword>
<dbReference type="GO" id="GO:0051082">
    <property type="term" value="F:unfolded protein binding"/>
    <property type="evidence" value="ECO:0007669"/>
    <property type="project" value="UniProtKB-UniRule"/>
</dbReference>
<dbReference type="HAMAP" id="MF_00505">
    <property type="entry name" value="HSP90"/>
    <property type="match status" value="1"/>
</dbReference>
<sequence length="611" mass="70660">MAKIAFQTEIKQLLDLMIHSLYSNKEIFLRELISNASDALDKLNHLTLSEDAYKIMDFKPRITVSFDSDKKILKIADNGIGMNEEDLKNHLGTIAKSGTKNFLESLSGDKKKDSNLIGQFGVGFYSSFMVADKVIVNTKKALDSQAWTWISDGSGEYEILQSEKDSYGTEITLYLKEEGKEFANKWSIEDIIKRYSSYIQFPIFLQYIEEKKEEGKDPIKEEKEEQVNSAKALWTLPKSSLKDEDYQEFYKTISYDREKPIKYIHTLAEGTLSYKSLFYIPATPPFDMQRMDYKPNVKLYVKRVFITDDDKELLPPYLRFIYGVIDSDDLPLNVSREILQENKILEQIKSASVKKILSTIESLAKDSEAYKDFYAKYGKVLKEGLYGDYENREKLLSLLRAYSYKKGEYISLQEYKDNMNEGQNNIFYTIGKDLDSIKNNPLLEKFKEYDILLFSDEVDNFVIPQIGEYQGIKWLDINSKDANNEIKSEISDDVKKEFEPLIESFKQLDSVNEVTLTESITSPLALSEESGHNSYMEQIMRQMGQEIPEPKKNVEINIKHELITKINKLDTDLQRKYCLVLFNGAKILEGQSLKDSKNYVDSVNELLLKNL</sequence>
<dbReference type="Gene3D" id="3.40.50.11260">
    <property type="match status" value="1"/>
</dbReference>
<dbReference type="PIRSF" id="PIRSF002583">
    <property type="entry name" value="Hsp90"/>
    <property type="match status" value="1"/>
</dbReference>
<feature type="binding site" evidence="9">
    <location>
        <position position="35"/>
    </location>
    <ligand>
        <name>ATP</name>
        <dbReference type="ChEBI" id="CHEBI:30616"/>
    </ligand>
</feature>